<organism evidence="1 2">
    <name type="scientific">Staurois parvus</name>
    <dbReference type="NCBI Taxonomy" id="386267"/>
    <lineage>
        <taxon>Eukaryota</taxon>
        <taxon>Metazoa</taxon>
        <taxon>Chordata</taxon>
        <taxon>Craniata</taxon>
        <taxon>Vertebrata</taxon>
        <taxon>Euteleostomi</taxon>
        <taxon>Amphibia</taxon>
        <taxon>Batrachia</taxon>
        <taxon>Anura</taxon>
        <taxon>Neobatrachia</taxon>
        <taxon>Ranoidea</taxon>
        <taxon>Ranidae</taxon>
        <taxon>Staurois</taxon>
    </lineage>
</organism>
<proteinExistence type="predicted"/>
<dbReference type="Proteomes" id="UP001162483">
    <property type="component" value="Unassembled WGS sequence"/>
</dbReference>
<sequence length="115" mass="13056">PPEPVGGLILLQLLSQLCLPHHHIYNLPVHRTFPHHHHQQHLQGPCIFPHGQKHPHLCQNSFQCLAGQCLETKCTQWSGGLPWQRHYPPAPLAHEPLPATVLTPDHHNISPHLVY</sequence>
<protein>
    <recommendedName>
        <fullName evidence="3">Amelogenin</fullName>
    </recommendedName>
</protein>
<feature type="non-terminal residue" evidence="1">
    <location>
        <position position="1"/>
    </location>
</feature>
<evidence type="ECO:0000313" key="2">
    <source>
        <dbReference type="Proteomes" id="UP001162483"/>
    </source>
</evidence>
<dbReference type="EMBL" id="CATNWA010019579">
    <property type="protein sequence ID" value="CAI9613970.1"/>
    <property type="molecule type" value="Genomic_DNA"/>
</dbReference>
<keyword evidence="2" id="KW-1185">Reference proteome</keyword>
<accession>A0ABN9GX89</accession>
<comment type="caution">
    <text evidence="1">The sequence shown here is derived from an EMBL/GenBank/DDBJ whole genome shotgun (WGS) entry which is preliminary data.</text>
</comment>
<name>A0ABN9GX89_9NEOB</name>
<evidence type="ECO:0000313" key="1">
    <source>
        <dbReference type="EMBL" id="CAI9613970.1"/>
    </source>
</evidence>
<evidence type="ECO:0008006" key="3">
    <source>
        <dbReference type="Google" id="ProtNLM"/>
    </source>
</evidence>
<gene>
    <name evidence="1" type="ORF">SPARVUS_LOCUS14984017</name>
</gene>
<reference evidence="1" key="1">
    <citation type="submission" date="2023-05" db="EMBL/GenBank/DDBJ databases">
        <authorList>
            <person name="Stuckert A."/>
        </authorList>
    </citation>
    <scope>NUCLEOTIDE SEQUENCE</scope>
</reference>